<dbReference type="PIRSF" id="PIRSF015947">
    <property type="entry name" value="26S_Psome_Rpn2"/>
    <property type="match status" value="1"/>
</dbReference>
<name>A0A250X1E0_9CHLO</name>
<evidence type="ECO:0000256" key="1">
    <source>
        <dbReference type="ARBA" id="ARBA00006308"/>
    </source>
</evidence>
<dbReference type="FunFam" id="1.25.10.10:FF:000017">
    <property type="entry name" value="26S proteasome non-ATPase regulatory subunit 1"/>
    <property type="match status" value="1"/>
</dbReference>
<evidence type="ECO:0000256" key="4">
    <source>
        <dbReference type="PIRNR" id="PIRNR015947"/>
    </source>
</evidence>
<dbReference type="Pfam" id="PF01851">
    <property type="entry name" value="PC_rep"/>
    <property type="match status" value="2"/>
</dbReference>
<dbReference type="OrthoDB" id="261572at2759"/>
<feature type="compositionally biased region" description="Basic and acidic residues" evidence="5">
    <location>
        <begin position="847"/>
        <end position="875"/>
    </location>
</feature>
<accession>A0A250X1E0</accession>
<dbReference type="EMBL" id="BEGY01000020">
    <property type="protein sequence ID" value="GAX76891.1"/>
    <property type="molecule type" value="Genomic_DNA"/>
</dbReference>
<dbReference type="STRING" id="1157962.A0A250X1E0"/>
<dbReference type="GO" id="GO:0008540">
    <property type="term" value="C:proteasome regulatory particle, base subcomplex"/>
    <property type="evidence" value="ECO:0007669"/>
    <property type="project" value="UniProtKB-UniRule"/>
</dbReference>
<organism evidence="8 9">
    <name type="scientific">Chlamydomonas eustigma</name>
    <dbReference type="NCBI Taxonomy" id="1157962"/>
    <lineage>
        <taxon>Eukaryota</taxon>
        <taxon>Viridiplantae</taxon>
        <taxon>Chlorophyta</taxon>
        <taxon>core chlorophytes</taxon>
        <taxon>Chlorophyceae</taxon>
        <taxon>CS clade</taxon>
        <taxon>Chlamydomonadales</taxon>
        <taxon>Chlamydomonadaceae</taxon>
        <taxon>Chlamydomonas</taxon>
    </lineage>
</organism>
<feature type="compositionally biased region" description="Low complexity" evidence="5">
    <location>
        <begin position="306"/>
        <end position="315"/>
    </location>
</feature>
<comment type="similarity">
    <text evidence="1 4">Belongs to the proteasome subunit S1 family.</text>
</comment>
<dbReference type="PANTHER" id="PTHR10943:SF2">
    <property type="entry name" value="26S PROTEASOME NON-ATPASE REGULATORY SUBUNIT 1"/>
    <property type="match status" value="1"/>
</dbReference>
<feature type="compositionally biased region" description="Pro residues" evidence="5">
    <location>
        <begin position="978"/>
        <end position="989"/>
    </location>
</feature>
<feature type="compositionally biased region" description="Low complexity" evidence="5">
    <location>
        <begin position="282"/>
        <end position="292"/>
    </location>
</feature>
<dbReference type="AlphaFoldDB" id="A0A250X1E0"/>
<evidence type="ECO:0000259" key="7">
    <source>
        <dbReference type="Pfam" id="PF21505"/>
    </source>
</evidence>
<protein>
    <recommendedName>
        <fullName evidence="4">26S proteasome non-ATPase regulatory subunit 1 homolog</fullName>
    </recommendedName>
</protein>
<comment type="function">
    <text evidence="4">Acts as a regulatory subunit of the 26S proteasome which is involved in the ATP-dependent degradation of ubiquitinated proteins.</text>
</comment>
<gene>
    <name evidence="8" type="ORF">CEUSTIGMA_g4337.t1</name>
</gene>
<dbReference type="GO" id="GO:0043161">
    <property type="term" value="P:proteasome-mediated ubiquitin-dependent protein catabolic process"/>
    <property type="evidence" value="ECO:0007669"/>
    <property type="project" value="TreeGrafter"/>
</dbReference>
<feature type="domain" description="26S proteasome non-ATPase regulatory subunit 1/RPN2 N-terminal" evidence="7">
    <location>
        <begin position="9"/>
        <end position="356"/>
    </location>
</feature>
<sequence length="1007" mass="108897">MSVSVMSGATGLLSLLSEPCQNDELKCHALVNINKVVDEYWFQISGSIASVEALYEDDEFSHRELAALVASKVFYHLGELDDALNYALGAGSLFNVNEESEFVNTLVSRCLDRYFELRVKEIEEKQEVDIDPRLTSVVERMINRCCEQGQFEQAVGVALEARRLDKLEEVIAQSADSVKTIKYSLAVCQKLIINRGFRQQVLRLLIRLYEGVPSPDYIDVCQCLMFLDDDKEVATILNKLLRGSKDDVALAYQVCFDLVENEMQSFLIKVQQHLDVLMPTPASATPTPLAPSVQTEGDVEMEQSDSAPPAASEASPLLAASNDTDANVLAQLGKAKDILSGKVPIGLYLDFMYRNNHADLLVLKGIKTAVESRNSVTHSATILANAYMHAGTTVDTFLRENLEWLSKATNWSKFSATAGLGVIHRGHLQQGQALMAPYLPRNGASGSPYSEGGALYALGLIYANHGHDVRSFLLNSLRNTSNEIIQHGACLGLGLASLGTEDAEIAEDIKNVLYSDSAVAGEAAGIGMGLLLAGSASEKAQELLSYAHETQHEKIIRGIVVGLAIIMYGREEGADTLIEQMIRDQDPIIRYGGMYVIGMAYRGTGNNGAVQQLLHFAVSDVSDDVRRAATLCLGFVLMNSPEQCPKIVSLLSESFNSHVRYGAAMAVGLACAGTGLKDAVSLLEPMLSDPTDFVRQGALIATALVMVQQPETRLGPLRKRIDKMIKDKHEEVMCKMGAIMAAGIIDAGGRNVTIGLRSQSGYFRRTSVVALAVFTQHWYWYPLTYFLSLAMQPTALIGLTDNLQMPTFQVECTCKPSIFAYPSPINVEKKEEASKVPTAVLSTTAKAKERAKKKEAEKKGTVKLEGDKMETDEKAAPASASTAGGEEGKEPGNAGGVEAAAAVTKEADVTGPYTLDNPTRVVPSQAKFIRFKAASRWTPIKSKVSSGILVMKDSSPDMAVDLVSPQVAAAAPAAVPAPTVPAPVRPPAQPVTQTEEPPPPEPFEYTP</sequence>
<dbReference type="GO" id="GO:0005634">
    <property type="term" value="C:nucleus"/>
    <property type="evidence" value="ECO:0007669"/>
    <property type="project" value="TreeGrafter"/>
</dbReference>
<dbReference type="SUPFAM" id="SSF48371">
    <property type="entry name" value="ARM repeat"/>
    <property type="match status" value="1"/>
</dbReference>
<feature type="compositionally biased region" description="Pro residues" evidence="5">
    <location>
        <begin position="996"/>
        <end position="1007"/>
    </location>
</feature>
<dbReference type="InterPro" id="IPR016024">
    <property type="entry name" value="ARM-type_fold"/>
</dbReference>
<evidence type="ECO:0000313" key="9">
    <source>
        <dbReference type="Proteomes" id="UP000232323"/>
    </source>
</evidence>
<dbReference type="Pfam" id="PF13646">
    <property type="entry name" value="HEAT_2"/>
    <property type="match status" value="1"/>
</dbReference>
<dbReference type="Gene3D" id="1.25.10.10">
    <property type="entry name" value="Leucine-rich Repeat Variant"/>
    <property type="match status" value="1"/>
</dbReference>
<evidence type="ECO:0000256" key="5">
    <source>
        <dbReference type="SAM" id="MobiDB-lite"/>
    </source>
</evidence>
<dbReference type="InterPro" id="IPR002015">
    <property type="entry name" value="Proteasome/cyclosome_rpt"/>
</dbReference>
<keyword evidence="9" id="KW-1185">Reference proteome</keyword>
<dbReference type="InterPro" id="IPR040623">
    <property type="entry name" value="RPN2_C"/>
</dbReference>
<keyword evidence="2" id="KW-0677">Repeat</keyword>
<evidence type="ECO:0000256" key="3">
    <source>
        <dbReference type="ARBA" id="ARBA00022942"/>
    </source>
</evidence>
<feature type="domain" description="26S proteasome regulatory subunit RPN2 C-terminal" evidence="6">
    <location>
        <begin position="794"/>
        <end position="963"/>
    </location>
</feature>
<dbReference type="Proteomes" id="UP000232323">
    <property type="component" value="Unassembled WGS sequence"/>
</dbReference>
<feature type="region of interest" description="Disordered" evidence="5">
    <location>
        <begin position="847"/>
        <end position="895"/>
    </location>
</feature>
<evidence type="ECO:0000313" key="8">
    <source>
        <dbReference type="EMBL" id="GAX76891.1"/>
    </source>
</evidence>
<dbReference type="InterPro" id="IPR016642">
    <property type="entry name" value="26S_Psome_Rpn2"/>
</dbReference>
<keyword evidence="3 4" id="KW-0647">Proteasome</keyword>
<dbReference type="InterPro" id="IPR011989">
    <property type="entry name" value="ARM-like"/>
</dbReference>
<dbReference type="Pfam" id="PF21505">
    <property type="entry name" value="RPN2_N"/>
    <property type="match status" value="1"/>
</dbReference>
<comment type="subunit">
    <text evidence="4">Component of the 19S regulatory particle (RP/PA700) base subcomplex of the 26S proteasome. The 26S proteasome is composed of a core protease (CP), known as the 20S proteasome, capped at one or both ends by the 19S regulatory particle (RP/PA700).</text>
</comment>
<dbReference type="GO" id="GO:0030234">
    <property type="term" value="F:enzyme regulator activity"/>
    <property type="evidence" value="ECO:0007669"/>
    <property type="project" value="UniProtKB-UniRule"/>
</dbReference>
<dbReference type="PANTHER" id="PTHR10943">
    <property type="entry name" value="26S PROTEASOME NON-ATPASE REGULATORY SUBUNIT"/>
    <property type="match status" value="1"/>
</dbReference>
<feature type="region of interest" description="Disordered" evidence="5">
    <location>
        <begin position="282"/>
        <end position="315"/>
    </location>
</feature>
<feature type="region of interest" description="Disordered" evidence="5">
    <location>
        <begin position="970"/>
        <end position="1007"/>
    </location>
</feature>
<dbReference type="Pfam" id="PF18004">
    <property type="entry name" value="RPN2_C"/>
    <property type="match status" value="1"/>
</dbReference>
<comment type="caution">
    <text evidence="8">The sequence shown here is derived from an EMBL/GenBank/DDBJ whole genome shotgun (WGS) entry which is preliminary data.</text>
</comment>
<reference evidence="8 9" key="1">
    <citation type="submission" date="2017-08" db="EMBL/GenBank/DDBJ databases">
        <title>Acidophilic green algal genome provides insights into adaptation to an acidic environment.</title>
        <authorList>
            <person name="Hirooka S."/>
            <person name="Hirose Y."/>
            <person name="Kanesaki Y."/>
            <person name="Higuchi S."/>
            <person name="Fujiwara T."/>
            <person name="Onuma R."/>
            <person name="Era A."/>
            <person name="Ohbayashi R."/>
            <person name="Uzuka A."/>
            <person name="Nozaki H."/>
            <person name="Yoshikawa H."/>
            <person name="Miyagishima S.Y."/>
        </authorList>
    </citation>
    <scope>NUCLEOTIDE SEQUENCE [LARGE SCALE GENOMIC DNA]</scope>
    <source>
        <strain evidence="8 9">NIES-2499</strain>
    </source>
</reference>
<dbReference type="InterPro" id="IPR048570">
    <property type="entry name" value="PSMD1_RPN2_N"/>
</dbReference>
<dbReference type="GO" id="GO:0042176">
    <property type="term" value="P:regulation of protein catabolic process"/>
    <property type="evidence" value="ECO:0007669"/>
    <property type="project" value="UniProtKB-UniRule"/>
</dbReference>
<evidence type="ECO:0000256" key="2">
    <source>
        <dbReference type="ARBA" id="ARBA00022737"/>
    </source>
</evidence>
<proteinExistence type="inferred from homology"/>
<dbReference type="GO" id="GO:0034515">
    <property type="term" value="C:proteasome storage granule"/>
    <property type="evidence" value="ECO:0007669"/>
    <property type="project" value="TreeGrafter"/>
</dbReference>
<evidence type="ECO:0000259" key="6">
    <source>
        <dbReference type="Pfam" id="PF18004"/>
    </source>
</evidence>